<gene>
    <name evidence="4" type="ORF">LDC_2828</name>
</gene>
<organism evidence="4">
    <name type="scientific">sediment metagenome</name>
    <dbReference type="NCBI Taxonomy" id="749907"/>
    <lineage>
        <taxon>unclassified sequences</taxon>
        <taxon>metagenomes</taxon>
        <taxon>ecological metagenomes</taxon>
    </lineage>
</organism>
<dbReference type="SUPFAM" id="SSF55811">
    <property type="entry name" value="Nudix"/>
    <property type="match status" value="1"/>
</dbReference>
<dbReference type="GO" id="GO:0016787">
    <property type="term" value="F:hydrolase activity"/>
    <property type="evidence" value="ECO:0007669"/>
    <property type="project" value="UniProtKB-KW"/>
</dbReference>
<dbReference type="PRINTS" id="PR00502">
    <property type="entry name" value="NUDIXFAMILY"/>
</dbReference>
<accession>D9PMQ0</accession>
<sequence length="142" mass="16761">MNSKLNIPDNFYRVSVKALILDEEKRFLLVKQDNGYWEFPGGGLDYGETPQDCIKRELFEELGLKVIRVDRNPFAFLTTKNLKGLNIACVYYKVQVQDLNFKPSEECIEIKFFSIDEVLKEQMIYPNVVEFARIYKEYLNQE</sequence>
<dbReference type="PANTHER" id="PTHR43046">
    <property type="entry name" value="GDP-MANNOSE MANNOSYL HYDROLASE"/>
    <property type="match status" value="1"/>
</dbReference>
<keyword evidence="2 4" id="KW-0378">Hydrolase</keyword>
<dbReference type="InterPro" id="IPR020476">
    <property type="entry name" value="Nudix_hydrolase"/>
</dbReference>
<dbReference type="InterPro" id="IPR000086">
    <property type="entry name" value="NUDIX_hydrolase_dom"/>
</dbReference>
<name>D9PMQ0_9ZZZZ</name>
<dbReference type="Pfam" id="PF00293">
    <property type="entry name" value="NUDIX"/>
    <property type="match status" value="1"/>
</dbReference>
<evidence type="ECO:0000259" key="3">
    <source>
        <dbReference type="PROSITE" id="PS51462"/>
    </source>
</evidence>
<reference evidence="4" key="2">
    <citation type="journal article" date="2011" name="Microb. Ecol.">
        <title>Taxonomic and Functional Metagenomic Profiling of the Microbial Community in the Anoxic Sediment of a Sub-saline Shallow Lake (Laguna de Carrizo, Central Spain).</title>
        <authorList>
            <person name="Ferrer M."/>
            <person name="Guazzaroni M.E."/>
            <person name="Richter M."/>
            <person name="Garcia-Salamanca A."/>
            <person name="Yarza P."/>
            <person name="Suarez-Suarez A."/>
            <person name="Solano J."/>
            <person name="Alcaide M."/>
            <person name="van Dillewijn P."/>
            <person name="Molina-Henares M.A."/>
            <person name="Lopez-Cortes N."/>
            <person name="Al-Ramahi Y."/>
            <person name="Guerrero C."/>
            <person name="Acosta A."/>
            <person name="de Eugenio L.I."/>
            <person name="Martinez V."/>
            <person name="Marques S."/>
            <person name="Rojo F."/>
            <person name="Santero E."/>
            <person name="Genilloud O."/>
            <person name="Perez-Perez J."/>
            <person name="Rossello-Mora R."/>
            <person name="Ramos J.L."/>
        </authorList>
    </citation>
    <scope>NUCLEOTIDE SEQUENCE</scope>
</reference>
<dbReference type="InterPro" id="IPR015797">
    <property type="entry name" value="NUDIX_hydrolase-like_dom_sf"/>
</dbReference>
<evidence type="ECO:0000256" key="1">
    <source>
        <dbReference type="ARBA" id="ARBA00001946"/>
    </source>
</evidence>
<reference evidence="4" key="1">
    <citation type="submission" date="2010-07" db="EMBL/GenBank/DDBJ databases">
        <authorList>
            <consortium name="CONSOLIDER consortium CSD2007-00005"/>
            <person name="Guazzaroni M.-E."/>
            <person name="Richter M."/>
            <person name="Garcia-Salamanca A."/>
            <person name="Yarza P."/>
            <person name="Ferrer M."/>
        </authorList>
    </citation>
    <scope>NUCLEOTIDE SEQUENCE</scope>
</reference>
<dbReference type="CDD" id="cd02883">
    <property type="entry name" value="NUDIX_Hydrolase"/>
    <property type="match status" value="1"/>
</dbReference>
<proteinExistence type="predicted"/>
<protein>
    <submittedName>
        <fullName evidence="4">Protein containing NUDIX hydrolase, core domain</fullName>
    </submittedName>
</protein>
<evidence type="ECO:0000256" key="2">
    <source>
        <dbReference type="ARBA" id="ARBA00022801"/>
    </source>
</evidence>
<feature type="domain" description="Nudix hydrolase" evidence="3">
    <location>
        <begin position="11"/>
        <end position="136"/>
    </location>
</feature>
<dbReference type="AlphaFoldDB" id="D9PMQ0"/>
<comment type="caution">
    <text evidence="4">The sequence shown here is derived from an EMBL/GenBank/DDBJ whole genome shotgun (WGS) entry which is preliminary data.</text>
</comment>
<dbReference type="Gene3D" id="3.90.79.10">
    <property type="entry name" value="Nucleoside Triphosphate Pyrophosphohydrolase"/>
    <property type="match status" value="1"/>
</dbReference>
<dbReference type="PROSITE" id="PS00893">
    <property type="entry name" value="NUDIX_BOX"/>
    <property type="match status" value="1"/>
</dbReference>
<dbReference type="InterPro" id="IPR020084">
    <property type="entry name" value="NUDIX_hydrolase_CS"/>
</dbReference>
<dbReference type="PROSITE" id="PS51462">
    <property type="entry name" value="NUDIX"/>
    <property type="match status" value="1"/>
</dbReference>
<evidence type="ECO:0000313" key="4">
    <source>
        <dbReference type="EMBL" id="EFK95169.1"/>
    </source>
</evidence>
<comment type="cofactor">
    <cofactor evidence="1">
        <name>Mg(2+)</name>
        <dbReference type="ChEBI" id="CHEBI:18420"/>
    </cofactor>
</comment>
<dbReference type="EMBL" id="ADZX01000861">
    <property type="protein sequence ID" value="EFK95169.1"/>
    <property type="molecule type" value="Genomic_DNA"/>
</dbReference>
<dbReference type="PANTHER" id="PTHR43046:SF14">
    <property type="entry name" value="MUTT_NUDIX FAMILY PROTEIN"/>
    <property type="match status" value="1"/>
</dbReference>